<feature type="compositionally biased region" description="Acidic residues" evidence="1">
    <location>
        <begin position="415"/>
        <end position="432"/>
    </location>
</feature>
<evidence type="ECO:0000313" key="3">
    <source>
        <dbReference type="Proteomes" id="UP000317573"/>
    </source>
</evidence>
<reference evidence="2 3" key="1">
    <citation type="submission" date="2019-07" db="EMBL/GenBank/DDBJ databases">
        <title>Genome sequencing of lignin-degrading bacterial isolates.</title>
        <authorList>
            <person name="Gladden J."/>
        </authorList>
    </citation>
    <scope>NUCLEOTIDE SEQUENCE [LARGE SCALE GENOMIC DNA]</scope>
    <source>
        <strain evidence="2 3">J45</strain>
    </source>
</reference>
<feature type="compositionally biased region" description="Polar residues" evidence="1">
    <location>
        <begin position="465"/>
        <end position="487"/>
    </location>
</feature>
<feature type="region of interest" description="Disordered" evidence="1">
    <location>
        <begin position="320"/>
        <end position="518"/>
    </location>
</feature>
<feature type="compositionally biased region" description="Acidic residues" evidence="1">
    <location>
        <begin position="678"/>
        <end position="689"/>
    </location>
</feature>
<feature type="compositionally biased region" description="Low complexity" evidence="1">
    <location>
        <begin position="645"/>
        <end position="660"/>
    </location>
</feature>
<dbReference type="EMBL" id="VLJT01000028">
    <property type="protein sequence ID" value="TWH15861.1"/>
    <property type="molecule type" value="Genomic_DNA"/>
</dbReference>
<evidence type="ECO:0000313" key="2">
    <source>
        <dbReference type="EMBL" id="TWH15861.1"/>
    </source>
</evidence>
<accession>A0A562E1Y4</accession>
<dbReference type="RefSeq" id="WP_145692385.1">
    <property type="nucleotide sequence ID" value="NZ_VLJT01000028.1"/>
</dbReference>
<organism evidence="2 3">
    <name type="scientific">Rhodococcus rhodochrous J45</name>
    <dbReference type="NCBI Taxonomy" id="935266"/>
    <lineage>
        <taxon>Bacteria</taxon>
        <taxon>Bacillati</taxon>
        <taxon>Actinomycetota</taxon>
        <taxon>Actinomycetes</taxon>
        <taxon>Mycobacteriales</taxon>
        <taxon>Nocardiaceae</taxon>
        <taxon>Rhodococcus</taxon>
    </lineage>
</organism>
<feature type="compositionally biased region" description="Polar residues" evidence="1">
    <location>
        <begin position="441"/>
        <end position="453"/>
    </location>
</feature>
<feature type="region of interest" description="Disordered" evidence="1">
    <location>
        <begin position="645"/>
        <end position="689"/>
    </location>
</feature>
<gene>
    <name evidence="2" type="ORF">L618_000300004350</name>
</gene>
<sequence>MRNARALRVSVSLIGAITVIGLVVFNSGFAGQTLASWNDRVFGSAKFGIDSARVQGYAQALAGRFVLDRTVLSDFDWDGVSTTHGPLAAGTTTASGSHHSGNFSTVIRLEENATACASYIPHTSNCAQAFSGSPAGYATSSLDKFEVTALGIPLVWSRDKVSVRTSATCPAAGPMVAGSLLPTGGSSSGAGIFLRKDSLTGSDLFLPFPSEPPATGGETHSEGERSFGSGSIGFVYKVHLTRTTRVTENSAMSQLRIRIRTVSALAENQQWEVDAVLAHAECGVGVAAPNLPPAVPLGSRLASLTSLMLNQLNSALCPTELDKTAPSEPSEAVEESERVSLEPETIDPVEAEPTALPLEPDSSEEVETGEQSPTEPSMFECRSENTASETKSATDLLIEEGMVGEVDDRTSQDLTDPEADSDVGSVAEEDAAPEGKPVAPESSQAGSGTSVVTDGSAPDAESEPSDSSVVGEPTSSVSDPNAESETTVLIPRPGAEVPSTDSSEAPPTVPGGPVTPTRVRLSAPFSVVTKDGDDLGTVTIADVSRTPGCVAVRLTVNTSDGVSYLNGLRASDFREVLADGDTARVGSTSGECDSGVSLPSSFDPASHYSGWVTFGVTDSSRAVMLRPTGTAGWIIDLPGLTPVTPTPVVTTPPGVPVEGGVTEDTESEESAPATIEDAAPDVSEDAASG</sequence>
<protein>
    <submittedName>
        <fullName evidence="2">Uncharacterized protein</fullName>
    </submittedName>
</protein>
<evidence type="ECO:0000256" key="1">
    <source>
        <dbReference type="SAM" id="MobiDB-lite"/>
    </source>
</evidence>
<proteinExistence type="predicted"/>
<dbReference type="Proteomes" id="UP000317573">
    <property type="component" value="Unassembled WGS sequence"/>
</dbReference>
<name>A0A562E1Y4_RHORH</name>
<comment type="caution">
    <text evidence="2">The sequence shown here is derived from an EMBL/GenBank/DDBJ whole genome shotgun (WGS) entry which is preliminary data.</text>
</comment>
<feature type="compositionally biased region" description="Polar residues" evidence="1">
    <location>
        <begin position="384"/>
        <end position="393"/>
    </location>
</feature>
<dbReference type="AlphaFoldDB" id="A0A562E1Y4"/>